<evidence type="ECO:0000313" key="5">
    <source>
        <dbReference type="EMBL" id="MQM19357.1"/>
    </source>
</evidence>
<dbReference type="AlphaFoldDB" id="A0A843XK01"/>
<reference evidence="5" key="1">
    <citation type="submission" date="2017-07" db="EMBL/GenBank/DDBJ databases">
        <title>Taro Niue Genome Assembly and Annotation.</title>
        <authorList>
            <person name="Atibalentja N."/>
            <person name="Keating K."/>
            <person name="Fields C.J."/>
        </authorList>
    </citation>
    <scope>NUCLEOTIDE SEQUENCE</scope>
    <source>
        <strain evidence="5">Niue_2</strain>
        <tissue evidence="5">Leaf</tissue>
    </source>
</reference>
<dbReference type="GO" id="GO:0008168">
    <property type="term" value="F:methyltransferase activity"/>
    <property type="evidence" value="ECO:0007669"/>
    <property type="project" value="UniProtKB-KW"/>
</dbReference>
<evidence type="ECO:0008006" key="7">
    <source>
        <dbReference type="Google" id="ProtNLM"/>
    </source>
</evidence>
<dbReference type="GO" id="GO:0032259">
    <property type="term" value="P:methylation"/>
    <property type="evidence" value="ECO:0007669"/>
    <property type="project" value="UniProtKB-KW"/>
</dbReference>
<evidence type="ECO:0000256" key="2">
    <source>
        <dbReference type="ARBA" id="ARBA00022679"/>
    </source>
</evidence>
<evidence type="ECO:0000256" key="4">
    <source>
        <dbReference type="ARBA" id="ARBA00043988"/>
    </source>
</evidence>
<evidence type="ECO:0000256" key="1">
    <source>
        <dbReference type="ARBA" id="ARBA00022603"/>
    </source>
</evidence>
<gene>
    <name evidence="5" type="ORF">Taro_052360</name>
</gene>
<keyword evidence="2" id="KW-0808">Transferase</keyword>
<keyword evidence="6" id="KW-1185">Reference proteome</keyword>
<dbReference type="EMBL" id="NMUH01008861">
    <property type="protein sequence ID" value="MQM19357.1"/>
    <property type="molecule type" value="Genomic_DNA"/>
</dbReference>
<dbReference type="OrthoDB" id="407325at2759"/>
<sequence>MPFEGGNGGNLLAAALQTPCLSAAKRRPAVWERCEEDTRVAVWVRCEEDTSCHLAYHFLPSIDQLGAGTALPGLVAEKVGADVTLTDSSSNLEVLDNMRRTCGINKLNCKILGLTWGEWDVSLFSLKPKIVLGADVLYDSSDFDDLFATVTFLFQNTPGCVFITTYHNRRLLDAFSFMPSSKAAKLHGNIQLVEMLMNDEVPRVTPS</sequence>
<evidence type="ECO:0000256" key="3">
    <source>
        <dbReference type="ARBA" id="ARBA00022691"/>
    </source>
</evidence>
<keyword evidence="1" id="KW-0489">Methyltransferase</keyword>
<dbReference type="InterPro" id="IPR029063">
    <property type="entry name" value="SAM-dependent_MTases_sf"/>
</dbReference>
<organism evidence="5 6">
    <name type="scientific">Colocasia esculenta</name>
    <name type="common">Wild taro</name>
    <name type="synonym">Arum esculentum</name>
    <dbReference type="NCBI Taxonomy" id="4460"/>
    <lineage>
        <taxon>Eukaryota</taxon>
        <taxon>Viridiplantae</taxon>
        <taxon>Streptophyta</taxon>
        <taxon>Embryophyta</taxon>
        <taxon>Tracheophyta</taxon>
        <taxon>Spermatophyta</taxon>
        <taxon>Magnoliopsida</taxon>
        <taxon>Liliopsida</taxon>
        <taxon>Araceae</taxon>
        <taxon>Aroideae</taxon>
        <taxon>Colocasieae</taxon>
        <taxon>Colocasia</taxon>
    </lineage>
</organism>
<dbReference type="GO" id="GO:0005634">
    <property type="term" value="C:nucleus"/>
    <property type="evidence" value="ECO:0007669"/>
    <property type="project" value="TreeGrafter"/>
</dbReference>
<dbReference type="PANTHER" id="PTHR14614:SF164">
    <property type="entry name" value="HISTONE-ARGININE METHYLTRANSFERASE METTL23"/>
    <property type="match status" value="1"/>
</dbReference>
<comment type="caution">
    <text evidence="5">The sequence shown here is derived from an EMBL/GenBank/DDBJ whole genome shotgun (WGS) entry which is preliminary data.</text>
</comment>
<name>A0A843XK01_COLES</name>
<comment type="similarity">
    <text evidence="4">Belongs to the methyltransferase superfamily. METTL23 family.</text>
</comment>
<dbReference type="Pfam" id="PF10294">
    <property type="entry name" value="Methyltransf_16"/>
    <property type="match status" value="1"/>
</dbReference>
<keyword evidence="3" id="KW-0949">S-adenosyl-L-methionine</keyword>
<dbReference type="Gene3D" id="3.40.50.150">
    <property type="entry name" value="Vaccinia Virus protein VP39"/>
    <property type="match status" value="1"/>
</dbReference>
<protein>
    <recommendedName>
        <fullName evidence="7">Methyltransferase-like protein 23</fullName>
    </recommendedName>
</protein>
<proteinExistence type="inferred from homology"/>
<evidence type="ECO:0000313" key="6">
    <source>
        <dbReference type="Proteomes" id="UP000652761"/>
    </source>
</evidence>
<dbReference type="PANTHER" id="PTHR14614">
    <property type="entry name" value="HEPATOCELLULAR CARCINOMA-ASSOCIATED ANTIGEN"/>
    <property type="match status" value="1"/>
</dbReference>
<dbReference type="Proteomes" id="UP000652761">
    <property type="component" value="Unassembled WGS sequence"/>
</dbReference>
<dbReference type="InterPro" id="IPR019410">
    <property type="entry name" value="Methyltransf_16"/>
</dbReference>
<dbReference type="GO" id="GO:0005737">
    <property type="term" value="C:cytoplasm"/>
    <property type="evidence" value="ECO:0007669"/>
    <property type="project" value="TreeGrafter"/>
</dbReference>
<accession>A0A843XK01</accession>